<dbReference type="InterPro" id="IPR050311">
    <property type="entry name" value="ORC1/CDC6"/>
</dbReference>
<gene>
    <name evidence="7" type="ORF">B7O98_08675</name>
    <name evidence="8" type="ORF">B7O98_08845</name>
</gene>
<keyword evidence="4 5" id="KW-0067">ATP-binding</keyword>
<feature type="binding site" evidence="5">
    <location>
        <begin position="52"/>
        <end position="56"/>
    </location>
    <ligand>
        <name>ATP</name>
        <dbReference type="ChEBI" id="CHEBI:30616"/>
    </ligand>
</feature>
<dbReference type="SUPFAM" id="SSF46785">
    <property type="entry name" value="Winged helix' DNA-binding domain"/>
    <property type="match status" value="1"/>
</dbReference>
<name>A0A2R7Y2G5_9CREN</name>
<dbReference type="PANTHER" id="PTHR10763:SF26">
    <property type="entry name" value="CELL DIVISION CONTROL PROTEIN 6 HOMOLOG"/>
    <property type="match status" value="1"/>
</dbReference>
<dbReference type="HAMAP" id="MF_01407">
    <property type="entry name" value="ORC1_type_DNA_replic_protein"/>
    <property type="match status" value="1"/>
</dbReference>
<comment type="caution">
    <text evidence="8">The sequence shown here is derived from an EMBL/GenBank/DDBJ whole genome shotgun (WGS) entry which is preliminary data.</text>
</comment>
<reference evidence="8 9" key="2">
    <citation type="journal article" date="2018" name="Syst. Appl. Microbiol.">
        <title>A new symbiotic nanoarchaeote (Candidatus Nanoclepta minutus) and its host (Zestosphaera tikiterensis gen. nov., sp. nov.) from a New Zealand hot spring.</title>
        <authorList>
            <person name="St John E."/>
            <person name="Liu Y."/>
            <person name="Podar M."/>
            <person name="Stott M.B."/>
            <person name="Meneghin J."/>
            <person name="Chen Z."/>
            <person name="Lagutin K."/>
            <person name="Mitchell K."/>
            <person name="Reysenbach A.L."/>
        </authorList>
    </citation>
    <scope>NUCLEOTIDE SEQUENCE [LARGE SCALE GENOMIC DNA]</scope>
    <source>
        <strain evidence="8">NZ3</strain>
    </source>
</reference>
<accession>A0A2R7Y2G5</accession>
<reference evidence="8" key="1">
    <citation type="submission" date="2017-04" db="EMBL/GenBank/DDBJ databases">
        <authorList>
            <person name="Afonso C.L."/>
            <person name="Miller P.J."/>
            <person name="Scott M.A."/>
            <person name="Spackman E."/>
            <person name="Goraichik I."/>
            <person name="Dimitrov K.M."/>
            <person name="Suarez D.L."/>
            <person name="Swayne D.E."/>
        </authorList>
    </citation>
    <scope>NUCLEOTIDE SEQUENCE</scope>
    <source>
        <strain evidence="8">NZ3</strain>
    </source>
</reference>
<dbReference type="Proteomes" id="UP000244093">
    <property type="component" value="Unassembled WGS sequence"/>
</dbReference>
<dbReference type="Gene3D" id="1.10.8.60">
    <property type="match status" value="1"/>
</dbReference>
<evidence type="ECO:0000313" key="7">
    <source>
        <dbReference type="EMBL" id="PUA31687.1"/>
    </source>
</evidence>
<dbReference type="InterPro" id="IPR055237">
    <property type="entry name" value="Cdc6_lid"/>
</dbReference>
<evidence type="ECO:0000259" key="6">
    <source>
        <dbReference type="SMART" id="SM00382"/>
    </source>
</evidence>
<comment type="similarity">
    <text evidence="1 5">Belongs to the CDC6/cdc18 family.</text>
</comment>
<dbReference type="EMBL" id="NBVN01000007">
    <property type="protein sequence ID" value="PUA31687.1"/>
    <property type="molecule type" value="Genomic_DNA"/>
</dbReference>
<dbReference type="NCBIfam" id="TIGR02928">
    <property type="entry name" value="orc1/cdc6 family replication initiation protein"/>
    <property type="match status" value="1"/>
</dbReference>
<feature type="binding site" evidence="5">
    <location>
        <position position="190"/>
    </location>
    <ligand>
        <name>ATP</name>
        <dbReference type="ChEBI" id="CHEBI:30616"/>
    </ligand>
</feature>
<evidence type="ECO:0000313" key="8">
    <source>
        <dbReference type="EMBL" id="PUA31720.1"/>
    </source>
</evidence>
<dbReference type="InterPro" id="IPR049945">
    <property type="entry name" value="AAA_22"/>
</dbReference>
<evidence type="ECO:0000256" key="2">
    <source>
        <dbReference type="ARBA" id="ARBA00022705"/>
    </source>
</evidence>
<comment type="function">
    <text evidence="5">Involved in regulation of DNA replication.</text>
</comment>
<proteinExistence type="inferred from homology"/>
<dbReference type="CDD" id="cd18139">
    <property type="entry name" value="HLD_clamp_RarA"/>
    <property type="match status" value="1"/>
</dbReference>
<dbReference type="InterPro" id="IPR036388">
    <property type="entry name" value="WH-like_DNA-bd_sf"/>
</dbReference>
<dbReference type="Gene3D" id="3.40.50.300">
    <property type="entry name" value="P-loop containing nucleotide triphosphate hydrolases"/>
    <property type="match status" value="1"/>
</dbReference>
<dbReference type="SMART" id="SM00382">
    <property type="entry name" value="AAA"/>
    <property type="match status" value="1"/>
</dbReference>
<evidence type="ECO:0000256" key="4">
    <source>
        <dbReference type="ARBA" id="ARBA00022840"/>
    </source>
</evidence>
<dbReference type="CDD" id="cd00009">
    <property type="entry name" value="AAA"/>
    <property type="match status" value="1"/>
</dbReference>
<dbReference type="EMBL" id="NBVN01000007">
    <property type="protein sequence ID" value="PUA31720.1"/>
    <property type="molecule type" value="Genomic_DNA"/>
</dbReference>
<dbReference type="GO" id="GO:0016887">
    <property type="term" value="F:ATP hydrolysis activity"/>
    <property type="evidence" value="ECO:0007669"/>
    <property type="project" value="InterPro"/>
</dbReference>
<feature type="binding site" evidence="5">
    <location>
        <position position="178"/>
    </location>
    <ligand>
        <name>ATP</name>
        <dbReference type="ChEBI" id="CHEBI:30616"/>
    </ligand>
</feature>
<keyword evidence="2 5" id="KW-0235">DNA replication</keyword>
<dbReference type="GO" id="GO:0006260">
    <property type="term" value="P:DNA replication"/>
    <property type="evidence" value="ECO:0007669"/>
    <property type="project" value="UniProtKB-UniRule"/>
</dbReference>
<evidence type="ECO:0000313" key="9">
    <source>
        <dbReference type="Proteomes" id="UP000244093"/>
    </source>
</evidence>
<feature type="domain" description="AAA+ ATPase" evidence="6">
    <location>
        <begin position="40"/>
        <end position="179"/>
    </location>
</feature>
<dbReference type="PANTHER" id="PTHR10763">
    <property type="entry name" value="CELL DIVISION CONTROL PROTEIN 6-RELATED"/>
    <property type="match status" value="1"/>
</dbReference>
<evidence type="ECO:0000256" key="5">
    <source>
        <dbReference type="HAMAP-Rule" id="MF_01407"/>
    </source>
</evidence>
<evidence type="ECO:0000256" key="1">
    <source>
        <dbReference type="ARBA" id="ARBA00006184"/>
    </source>
</evidence>
<dbReference type="Pfam" id="PF22703">
    <property type="entry name" value="Cdc6_lid"/>
    <property type="match status" value="1"/>
</dbReference>
<dbReference type="SUPFAM" id="SSF52540">
    <property type="entry name" value="P-loop containing nucleoside triphosphate hydrolases"/>
    <property type="match status" value="1"/>
</dbReference>
<dbReference type="InterPro" id="IPR003593">
    <property type="entry name" value="AAA+_ATPase"/>
</dbReference>
<dbReference type="InterPro" id="IPR036390">
    <property type="entry name" value="WH_DNA-bd_sf"/>
</dbReference>
<evidence type="ECO:0000256" key="3">
    <source>
        <dbReference type="ARBA" id="ARBA00022741"/>
    </source>
</evidence>
<sequence length="346" mass="39611">MKILNIEALFHDYIPSSLPCREVEYSRIAEEFMFVDKGFMPSNIVVLGPTGSGKTVTVRKVLSDMKVNYVYTVADKLAYATLVSIAENLIKKRLWGFSFADVWRRLDEALDKNVTIVIDEAERFIMKDERSDELLYYLSRRPKTSVILISKVMNVLDYVRDAGVRSSLRSKVVVFKPYNADELLRILTERAREAFEGDFAEEGVLSYISAIAAQRGGDARYAIDILREAVKWALKTGSEKITLEHAEKAKKSVEERYVEESMSALSTAQKLMLLAAVKSRTVGEAYRNFNELAMKYLGTTYSERRLRDILGELEEMGFISIKREKKSWIIEKSTWLPKNIESYLTP</sequence>
<dbReference type="InterPro" id="IPR014277">
    <property type="entry name" value="Orc1/Cdc6_arc"/>
</dbReference>
<dbReference type="Pfam" id="PF13401">
    <property type="entry name" value="AAA_22"/>
    <property type="match status" value="1"/>
</dbReference>
<dbReference type="InterPro" id="IPR027417">
    <property type="entry name" value="P-loop_NTPase"/>
</dbReference>
<dbReference type="Gene3D" id="1.10.10.10">
    <property type="entry name" value="Winged helix-like DNA-binding domain superfamily/Winged helix DNA-binding domain"/>
    <property type="match status" value="1"/>
</dbReference>
<dbReference type="GO" id="GO:0005524">
    <property type="term" value="F:ATP binding"/>
    <property type="evidence" value="ECO:0007669"/>
    <property type="project" value="UniProtKB-UniRule"/>
</dbReference>
<dbReference type="AlphaFoldDB" id="A0A2R7Y2G5"/>
<dbReference type="InterPro" id="IPR015163">
    <property type="entry name" value="Cdc6_C"/>
</dbReference>
<organism evidence="8 9">
    <name type="scientific">Zestosphaera tikiterensis</name>
    <dbReference type="NCBI Taxonomy" id="1973259"/>
    <lineage>
        <taxon>Archaea</taxon>
        <taxon>Thermoproteota</taxon>
        <taxon>Thermoprotei</taxon>
        <taxon>Desulfurococcales</taxon>
        <taxon>Desulfurococcaceae</taxon>
        <taxon>Zestosphaera</taxon>
    </lineage>
</organism>
<dbReference type="Pfam" id="PF09079">
    <property type="entry name" value="WHD_Cdc6"/>
    <property type="match status" value="1"/>
</dbReference>
<protein>
    <recommendedName>
        <fullName evidence="5">ORC1-type DNA replication protein</fullName>
    </recommendedName>
</protein>
<keyword evidence="3 5" id="KW-0547">Nucleotide-binding</keyword>